<dbReference type="RefSeq" id="WP_345144562.1">
    <property type="nucleotide sequence ID" value="NZ_BAABAT010000102.1"/>
</dbReference>
<keyword evidence="3" id="KW-1185">Reference proteome</keyword>
<feature type="region of interest" description="Disordered" evidence="1">
    <location>
        <begin position="1847"/>
        <end position="1870"/>
    </location>
</feature>
<protein>
    <submittedName>
        <fullName evidence="2">Uncharacterized protein</fullName>
    </submittedName>
</protein>
<evidence type="ECO:0000256" key="1">
    <source>
        <dbReference type="SAM" id="MobiDB-lite"/>
    </source>
</evidence>
<proteinExistence type="predicted"/>
<accession>A0ABP8DVY2</accession>
<evidence type="ECO:0000313" key="2">
    <source>
        <dbReference type="EMBL" id="GAA4264152.1"/>
    </source>
</evidence>
<comment type="caution">
    <text evidence="2">The sequence shown here is derived from an EMBL/GenBank/DDBJ whole genome shotgun (WGS) entry which is preliminary data.</text>
</comment>
<feature type="compositionally biased region" description="Pro residues" evidence="1">
    <location>
        <begin position="2081"/>
        <end position="2105"/>
    </location>
</feature>
<feature type="region of interest" description="Disordered" evidence="1">
    <location>
        <begin position="1029"/>
        <end position="1048"/>
    </location>
</feature>
<organism evidence="2 3">
    <name type="scientific">Dactylosporangium darangshiense</name>
    <dbReference type="NCBI Taxonomy" id="579108"/>
    <lineage>
        <taxon>Bacteria</taxon>
        <taxon>Bacillati</taxon>
        <taxon>Actinomycetota</taxon>
        <taxon>Actinomycetes</taxon>
        <taxon>Micromonosporales</taxon>
        <taxon>Micromonosporaceae</taxon>
        <taxon>Dactylosporangium</taxon>
    </lineage>
</organism>
<feature type="region of interest" description="Disordered" evidence="1">
    <location>
        <begin position="2034"/>
        <end position="2053"/>
    </location>
</feature>
<feature type="compositionally biased region" description="Pro residues" evidence="1">
    <location>
        <begin position="2039"/>
        <end position="2052"/>
    </location>
</feature>
<name>A0ABP8DVY2_9ACTN</name>
<gene>
    <name evidence="2" type="ORF">GCM10022255_115150</name>
</gene>
<feature type="region of interest" description="Disordered" evidence="1">
    <location>
        <begin position="2060"/>
        <end position="2117"/>
    </location>
</feature>
<dbReference type="Proteomes" id="UP001500620">
    <property type="component" value="Unassembled WGS sequence"/>
</dbReference>
<evidence type="ECO:0000313" key="3">
    <source>
        <dbReference type="Proteomes" id="UP001500620"/>
    </source>
</evidence>
<sequence length="3777" mass="402335">MSDGSELVGLTGADPDRQPVFRVAEGVSEPAPGQRTAPDTPAITGEVPGWHGRLTLTDPAVLEWVAELVHETATRLETGPDGPAGEAERSRMVDRLVTQVAERVGFPPPRLLAGPGNGVRFDHAQWTVVLDRLPETADALLSTVMHNLVRAELYFRAGEDLAIREPTADSADATTDGWPEVVKARVAMLDADAANAIEASAPAMLAPLDYAVLTKGLDRFTSAELMVIEQGLRDRAGNGEDDESGANVSVMADVLARHRSDRGVFTDFENQENGRAYLSLAIDIEIADATVHGVQRVVRDKVSKHLQAAQRIERGAELPTDLVAAIEKQFAADGLTADLPTIAARSGASYVVGEGDHAVVVTVRAEVGHPPPGSVVTHNDAERTTAADTRNASATVVSSSHQAQTFRDLPLNLRPLFGLGKLPVLKTMSFLFGGAITHNQFRRAATVEVGVNATQYLRTREPHYAHEFSVKWFVTVQSPEGGDAGVLDGVPPDPAVDHDRIRLKLPQHIVTPQRWRAGIDPALPTADELIAEPAVVLDTVQDPGSLLTDLVARLRETGPDGSADGRRVLADLHVESLRALTRFVHASNLQGGFDRLRTDGLLSDPLWTSDGRPLGMVRLRAEAKPVRQVSRTPSRFEMYFLNRLGDFGSSALRNARTFTFAPGFSFASKSKHLDDLRKAGSYHLGGTALQGRWGWGSRHSQEGGGLASVMRGLKSERDVLVMDADVVWTATLERGQAGNPVRAEWTGTSDQGQGLRLRYAPMPLEDADETGTLAPADIDRGTGSGYSVLTGFRMDTRIAQEQTLDASLAAELRRQGFLPNGTDPTALQLQNLREFEDVRSAYVREQNYDELMADGIWLPMLRPTQWGTERVFVRWWATRDDTPAVHRGRSGSLSMFAGTELDADVTGSLMDTGTLEGRLQADVSIGLGRKATAKKVPSLSATAAPVGYGWESNRTMSVGSSFGREVIMESDSDGTLHGFDVGLHVHAALYWPDSNTPAWEYSRGPAVAQMTYQQASVRVLVPQDRVERAPQGAVAGQRVGPTLSPVPVTPEHRRALERAPAGLLPTLPGAVRVGGSAALNAMFRDLLIAVFGGPRGAWWSSLVGPSPASDATMSAQIRRHFVSPTRLRANLDQMLRGVHSSDLLFESGAMRQDEGWLELRAFQHAAPTFKTKMPLYIEDSGVVTEAGGHGWQHRGSWLGDVSVGPAVTASRIWSVAPSVTLSGSRGERRTEGDMMSTTDLRVLTTSEDMYTITIPLTYIGTARGGWRALPLAPFTPFDPTRPSWEHSQALVVDDAVEAYVTFRELYEVWTAQAAAFPDTPPADRIVGLPHDVLARLLEEEATRGRDSAARTAGEQPVGSLDNADPADTSDPDRTVRYPPRRLAARLGLGEGVVVDVRQIQPSTPAPAGAPMLGTPTGGLLPTHHAYPPPPIGTGTAGGPAAVWGSVAGRMSAMWQTASGWLAATPPTSNLASGRALYESGLNAVEAVVPGVTIPGSSTFQPGVHQAIADLSSPMVLRGAVAGFFTSGTATPDAPVDMVSLPFVTTQHGGAVQGEVVLSVRPVDGYRTFDELRKVFGRIVHGGGLEVYQQVTTALSRATSLLRGGTLSATAPFAVPGRPDTLRTHAPAFNAVVSRSWSRDATSRSNENGLAITRINGSATFDIPMEVAITVRTTPLEASPLNQIGPRAVRALSGSAPAPVWIPVVSTVNVPEKDTTVRPLQSTPPHWLIEPSEGPEEIRADENLTAPRTGDEAALMPRGYSLSWFNGHRKLRTAASRVVPGTMGSRFGAAEVDRFLAGTAATTGLRRLFDHGVVQRTFLIDHAFAGAEWQETLRIELLAASAWERSTDRIEQTRTSPPDAIGRPATPEPDFRVGEGTAAQLEFARFRSLRSGAAASTEQHLGVSVQAGLSRWLNRAVVDPKFGSAPGNISTLNVTYAGAAATGGEPAGQTTSSRVAGSRRTRIGAIKGVAPKTPGDPTVLAHRKVVLRISGERSSRIKWRGITNGNPQWTTKTTAPRYVRAMVEARIPQSILDAAAGPAAPAPPATPAQPADPRPALRRHAEMHRRAGPPKIVEEPRQMPVEPSPRPQTPLEPPPSHPSHTPPAPADNPRTSTDQASPEGEVVVPQLVGTGHGGDGAVPQMAASDVVVSGPAVVPDVEALRRIVDEVHDAGVAAGVVDCVSLVRGLAARLYPGVGVRLYPGVVRVLGGGPAARGFAGVDDSVFGRGGVAGVAASVLARGGWSRVRSWRGLVDAVPVDGTALILASYSHRRRDPRGHALAIRSIGSSKFWVDPQRKSGRVVPADVDVIVSDSALLSSEAWAVVIDGRGEVVDLSGMVDLGDRVASAGRTVEALVDPSRYHDFGAVGIEVEQREMELVRPRHPYRIAGKTMLVRSADGVIELVADTGWVYVTPDGRVHASKQGNARRRKMTVPEVVLREPWGLNREPHRRSRAELAARVDAVLDRLGSVPRHETWTGGEKVTLGQLFPAPEFEVAEGYRDTEVRHYRGIYSGRALFLQQTVGVPVAGIPELLEHVADQLEDSRKPKQLDIWAAVDAGSEVVRHFAGVAALASGDFWLLDVVPANAALRGVVALAHIQLNAALSFAATGERFIKAYMPVAARQSLWALALALPDEAGAYLAANAGTVRAILQQSLTDHIRNHVRTIGGKLGVDLDVPDNFWAVELADEYTGARIGTIGDVIDDVLHPRPRHTGPRVSPQLFDIGAADVGADALDAGRGGDLPLAVLEVRFYGQRQFLDRAMLNGRVERLSGAVAAIDERAHTALAVSADPAAAVVIDALRAAVRASGPHRTAAVHAFDAALDRYLRARPDRAHALGELFAGHRAYLREVPFRYGWVVRTAAFSDFVGLVERSLLAAIEVAATLTGAGGGRVAGVPFGFDLVAGEFDRRPQAVLLAEYAGAAGVWRVSGVAGLTAALAAAPLRTMVVALAGARAFVMVRDEFGVSVIDGRTGRTPESVPLPDEAVHYVVVGGASALTVPGAIEAAPPPTAGEVATSVPRVVGTGHGGDGVVPPIVVTPPGGEVPRLVITPPEVATSVARAVVTGHGGDGAVPQMAASDVVVSGPAVVPDVEALRRIVDEVHDAGVAAGVVDCVSLVRGLAARLYPGVGVRLYPGVVRVLGGGPAARGFAGVDDSVFGRGGVAGVAASVLARGGWSRVRSWRGLVDAVPVDGTALILASYSHRRRDPRGHALAIRSIGSSKFWVDPQRKSGRVVPADVDVIVSDSALLSSEAWAVVIDGRGEVVDLSGMVDLGDRVASAGRTVEALVDPSRYHDFGAVGIEVEQREMELVRPRHPYRIAGKTMLVRSADGVIELVADTGWVYVTPDGRVHASKQGNARRRKMTVPEVVLREPWGLNREPHRRSRAELAARVDAVLDRLGSVPRHETWTGGEKVTLGQLFPAPEFEVAEGYRDTEVRHYRGIYSGRALFLQQTVGVPVAGIPELLEHVADQLEDSRKPKQLDIWAAVDAGSEVVRHFAGVAALASGDFWLLDVVPANAALRGVVALAHIQLNAALSFAATGERFIKAYMPVAARQSLWALALALPDEAGAYLAANAGTVRAILQQSLTDHIRNHVRTIGGKLGVDLDVPDNFWAVELADEYTGARIGTIGDVIDDVLHPRPRHTGPRVSPQLFDIGAADVGADALDAGRGGDLPLAVLEVRFYGQRQFLDRAMLNGRVERLSGAVAAIDERAHTALAVSADPAAAVVIDALRAAVRASGPQRTTAVHAFDAALDRYLRARPDRAHALGELFAGHRAYLREVPFR</sequence>
<feature type="region of interest" description="Disordered" evidence="1">
    <location>
        <begin position="1340"/>
        <end position="1378"/>
    </location>
</feature>
<dbReference type="EMBL" id="BAABAT010000102">
    <property type="protein sequence ID" value="GAA4264152.1"/>
    <property type="molecule type" value="Genomic_DNA"/>
</dbReference>
<reference evidence="3" key="1">
    <citation type="journal article" date="2019" name="Int. J. Syst. Evol. Microbiol.">
        <title>The Global Catalogue of Microorganisms (GCM) 10K type strain sequencing project: providing services to taxonomists for standard genome sequencing and annotation.</title>
        <authorList>
            <consortium name="The Broad Institute Genomics Platform"/>
            <consortium name="The Broad Institute Genome Sequencing Center for Infectious Disease"/>
            <person name="Wu L."/>
            <person name="Ma J."/>
        </authorList>
    </citation>
    <scope>NUCLEOTIDE SEQUENCE [LARGE SCALE GENOMIC DNA]</scope>
    <source>
        <strain evidence="3">JCM 17441</strain>
    </source>
</reference>